<dbReference type="GO" id="GO:0006865">
    <property type="term" value="P:amino acid transport"/>
    <property type="evidence" value="ECO:0007669"/>
    <property type="project" value="TreeGrafter"/>
</dbReference>
<dbReference type="PROSITE" id="PS50928">
    <property type="entry name" value="ABC_TM1"/>
    <property type="match status" value="1"/>
</dbReference>
<keyword evidence="10" id="KW-1185">Reference proteome</keyword>
<keyword evidence="4 7" id="KW-0812">Transmembrane</keyword>
<evidence type="ECO:0000256" key="1">
    <source>
        <dbReference type="ARBA" id="ARBA00004651"/>
    </source>
</evidence>
<comment type="subcellular location">
    <subcellularLocation>
        <location evidence="1 7">Cell membrane</location>
        <topology evidence="1 7">Multi-pass membrane protein</topology>
    </subcellularLocation>
</comment>
<evidence type="ECO:0000313" key="10">
    <source>
        <dbReference type="Proteomes" id="UP000535838"/>
    </source>
</evidence>
<dbReference type="Pfam" id="PF00528">
    <property type="entry name" value="BPD_transp_1"/>
    <property type="match status" value="1"/>
</dbReference>
<dbReference type="Gene3D" id="1.10.3720.10">
    <property type="entry name" value="MetI-like"/>
    <property type="match status" value="1"/>
</dbReference>
<protein>
    <submittedName>
        <fullName evidence="9">Amino acid ABC transporter permease</fullName>
    </submittedName>
</protein>
<dbReference type="InterPro" id="IPR010065">
    <property type="entry name" value="AA_ABC_transptr_permease_3TM"/>
</dbReference>
<keyword evidence="5 7" id="KW-1133">Transmembrane helix</keyword>
<dbReference type="PANTHER" id="PTHR30614">
    <property type="entry name" value="MEMBRANE COMPONENT OF AMINO ACID ABC TRANSPORTER"/>
    <property type="match status" value="1"/>
</dbReference>
<dbReference type="Proteomes" id="UP000535838">
    <property type="component" value="Unassembled WGS sequence"/>
</dbReference>
<keyword evidence="6 7" id="KW-0472">Membrane</keyword>
<dbReference type="EMBL" id="JACJVQ010000005">
    <property type="protein sequence ID" value="MBB6633517.1"/>
    <property type="molecule type" value="Genomic_DNA"/>
</dbReference>
<evidence type="ECO:0000256" key="3">
    <source>
        <dbReference type="ARBA" id="ARBA00022475"/>
    </source>
</evidence>
<evidence type="ECO:0000256" key="4">
    <source>
        <dbReference type="ARBA" id="ARBA00022692"/>
    </source>
</evidence>
<feature type="transmembrane region" description="Helical" evidence="7">
    <location>
        <begin position="182"/>
        <end position="203"/>
    </location>
</feature>
<dbReference type="NCBIfam" id="TIGR01726">
    <property type="entry name" value="HEQRo_perm_3TM"/>
    <property type="match status" value="1"/>
</dbReference>
<evidence type="ECO:0000256" key="6">
    <source>
        <dbReference type="ARBA" id="ARBA00023136"/>
    </source>
</evidence>
<dbReference type="GO" id="GO:0043190">
    <property type="term" value="C:ATP-binding cassette (ABC) transporter complex"/>
    <property type="evidence" value="ECO:0007669"/>
    <property type="project" value="InterPro"/>
</dbReference>
<dbReference type="CDD" id="cd06261">
    <property type="entry name" value="TM_PBP2"/>
    <property type="match status" value="1"/>
</dbReference>
<feature type="transmembrane region" description="Helical" evidence="7">
    <location>
        <begin position="35"/>
        <end position="58"/>
    </location>
</feature>
<comment type="caution">
    <text evidence="9">The sequence shown here is derived from an EMBL/GenBank/DDBJ whole genome shotgun (WGS) entry which is preliminary data.</text>
</comment>
<dbReference type="AlphaFoldDB" id="A0A841SV74"/>
<keyword evidence="2 7" id="KW-0813">Transport</keyword>
<feature type="transmembrane region" description="Helical" evidence="7">
    <location>
        <begin position="78"/>
        <end position="96"/>
    </location>
</feature>
<dbReference type="PANTHER" id="PTHR30614:SF43">
    <property type="entry name" value="L-CYSTINE TRANSPORT SYSTEM PERMEASE PROTEIN TCYM"/>
    <property type="match status" value="1"/>
</dbReference>
<dbReference type="SUPFAM" id="SSF161098">
    <property type="entry name" value="MetI-like"/>
    <property type="match status" value="1"/>
</dbReference>
<evidence type="ECO:0000259" key="8">
    <source>
        <dbReference type="PROSITE" id="PS50928"/>
    </source>
</evidence>
<reference evidence="9 10" key="1">
    <citation type="submission" date="2020-08" db="EMBL/GenBank/DDBJ databases">
        <title>Cohnella phylogeny.</title>
        <authorList>
            <person name="Dunlap C."/>
        </authorList>
    </citation>
    <scope>NUCLEOTIDE SEQUENCE [LARGE SCALE GENOMIC DNA]</scope>
    <source>
        <strain evidence="9 10">DSM 25241</strain>
    </source>
</reference>
<name>A0A841SV74_9BACL</name>
<feature type="transmembrane region" description="Helical" evidence="7">
    <location>
        <begin position="6"/>
        <end position="23"/>
    </location>
</feature>
<accession>A0A841SV74</accession>
<keyword evidence="3" id="KW-1003">Cell membrane</keyword>
<dbReference type="InterPro" id="IPR000515">
    <property type="entry name" value="MetI-like"/>
</dbReference>
<dbReference type="InterPro" id="IPR043429">
    <property type="entry name" value="ArtM/GltK/GlnP/TcyL/YhdX-like"/>
</dbReference>
<dbReference type="InterPro" id="IPR035906">
    <property type="entry name" value="MetI-like_sf"/>
</dbReference>
<proteinExistence type="inferred from homology"/>
<evidence type="ECO:0000256" key="2">
    <source>
        <dbReference type="ARBA" id="ARBA00022448"/>
    </source>
</evidence>
<evidence type="ECO:0000256" key="7">
    <source>
        <dbReference type="RuleBase" id="RU363032"/>
    </source>
</evidence>
<sequence length="215" mass="23678">MSLLISVFAILAGLVIGFLVTLCRMYKVPVLNRLAIIYVSFIRGTPLLVQIYVIYYALPMVADWAGMKLGLPISSADLPPLAFALTAFTIYSGAYLSETIRAALSAVDPGQMEAGYSVGLTTWQTFRRIVIPQAFVVALPSIGNNFLGLIKGTSLAFTVMVIEVMSNAKIAAADGYRYMESYVDAAIVYWLLCIVFERLFAWLEKRSGRYRSKSA</sequence>
<feature type="domain" description="ABC transmembrane type-1" evidence="8">
    <location>
        <begin position="1"/>
        <end position="200"/>
    </location>
</feature>
<dbReference type="GO" id="GO:0022857">
    <property type="term" value="F:transmembrane transporter activity"/>
    <property type="evidence" value="ECO:0007669"/>
    <property type="project" value="InterPro"/>
</dbReference>
<feature type="transmembrane region" description="Helical" evidence="7">
    <location>
        <begin position="134"/>
        <end position="162"/>
    </location>
</feature>
<gene>
    <name evidence="9" type="ORF">H7B67_05315</name>
</gene>
<evidence type="ECO:0000256" key="5">
    <source>
        <dbReference type="ARBA" id="ARBA00022989"/>
    </source>
</evidence>
<evidence type="ECO:0000313" key="9">
    <source>
        <dbReference type="EMBL" id="MBB6633517.1"/>
    </source>
</evidence>
<organism evidence="9 10">
    <name type="scientific">Cohnella thailandensis</name>
    <dbReference type="NCBI Taxonomy" id="557557"/>
    <lineage>
        <taxon>Bacteria</taxon>
        <taxon>Bacillati</taxon>
        <taxon>Bacillota</taxon>
        <taxon>Bacilli</taxon>
        <taxon>Bacillales</taxon>
        <taxon>Paenibacillaceae</taxon>
        <taxon>Cohnella</taxon>
    </lineage>
</organism>
<comment type="similarity">
    <text evidence="7">Belongs to the binding-protein-dependent transport system permease family.</text>
</comment>